<dbReference type="Proteomes" id="UP001516400">
    <property type="component" value="Unassembled WGS sequence"/>
</dbReference>
<protein>
    <submittedName>
        <fullName evidence="1">Uncharacterized protein</fullName>
    </submittedName>
</protein>
<organism evidence="1 2">
    <name type="scientific">Cryptolaemus montrouzieri</name>
    <dbReference type="NCBI Taxonomy" id="559131"/>
    <lineage>
        <taxon>Eukaryota</taxon>
        <taxon>Metazoa</taxon>
        <taxon>Ecdysozoa</taxon>
        <taxon>Arthropoda</taxon>
        <taxon>Hexapoda</taxon>
        <taxon>Insecta</taxon>
        <taxon>Pterygota</taxon>
        <taxon>Neoptera</taxon>
        <taxon>Endopterygota</taxon>
        <taxon>Coleoptera</taxon>
        <taxon>Polyphaga</taxon>
        <taxon>Cucujiformia</taxon>
        <taxon>Coccinelloidea</taxon>
        <taxon>Coccinellidae</taxon>
        <taxon>Scymninae</taxon>
        <taxon>Scymnini</taxon>
        <taxon>Cryptolaemus</taxon>
    </lineage>
</organism>
<sequence>MYNNIDIQLGDEFQAIMKVRIDQTAIPLACEIYPPKHSKSQFRYWMVADDQYKYKLVNEETQMCRFLAVGPAYGCYQDTPVTKMKILPEYNDDYMVFMTKKHFGLQKLPSVETLTVLWVVLGILKSY</sequence>
<evidence type="ECO:0000313" key="1">
    <source>
        <dbReference type="EMBL" id="KAL3270247.1"/>
    </source>
</evidence>
<keyword evidence="2" id="KW-1185">Reference proteome</keyword>
<accession>A0ABD2MVR4</accession>
<gene>
    <name evidence="1" type="ORF">HHI36_009303</name>
</gene>
<name>A0ABD2MVR4_9CUCU</name>
<reference evidence="1 2" key="1">
    <citation type="journal article" date="2021" name="BMC Biol.">
        <title>Horizontally acquired antibacterial genes associated with adaptive radiation of ladybird beetles.</title>
        <authorList>
            <person name="Li H.S."/>
            <person name="Tang X.F."/>
            <person name="Huang Y.H."/>
            <person name="Xu Z.Y."/>
            <person name="Chen M.L."/>
            <person name="Du X.Y."/>
            <person name="Qiu B.Y."/>
            <person name="Chen P.T."/>
            <person name="Zhang W."/>
            <person name="Slipinski A."/>
            <person name="Escalona H.E."/>
            <person name="Waterhouse R.M."/>
            <person name="Zwick A."/>
            <person name="Pang H."/>
        </authorList>
    </citation>
    <scope>NUCLEOTIDE SEQUENCE [LARGE SCALE GENOMIC DNA]</scope>
    <source>
        <strain evidence="1">SYSU2018</strain>
    </source>
</reference>
<evidence type="ECO:0000313" key="2">
    <source>
        <dbReference type="Proteomes" id="UP001516400"/>
    </source>
</evidence>
<dbReference type="EMBL" id="JABFTP020000021">
    <property type="protein sequence ID" value="KAL3270247.1"/>
    <property type="molecule type" value="Genomic_DNA"/>
</dbReference>
<dbReference type="AlphaFoldDB" id="A0ABD2MVR4"/>
<proteinExistence type="predicted"/>
<comment type="caution">
    <text evidence="1">The sequence shown here is derived from an EMBL/GenBank/DDBJ whole genome shotgun (WGS) entry which is preliminary data.</text>
</comment>